<keyword evidence="1" id="KW-0805">Transcription regulation</keyword>
<dbReference type="SMART" id="SM00347">
    <property type="entry name" value="HTH_MARR"/>
    <property type="match status" value="1"/>
</dbReference>
<feature type="region of interest" description="Disordered" evidence="4">
    <location>
        <begin position="126"/>
        <end position="152"/>
    </location>
</feature>
<keyword evidence="2" id="KW-0238">DNA-binding</keyword>
<dbReference type="AlphaFoldDB" id="A0A059XQ07"/>
<accession>A0A059XQ07</accession>
<dbReference type="InterPro" id="IPR036388">
    <property type="entry name" value="WH-like_DNA-bd_sf"/>
</dbReference>
<dbReference type="SUPFAM" id="SSF46785">
    <property type="entry name" value="Winged helix' DNA-binding domain"/>
    <property type="match status" value="1"/>
</dbReference>
<dbReference type="GO" id="GO:0003700">
    <property type="term" value="F:DNA-binding transcription factor activity"/>
    <property type="evidence" value="ECO:0007669"/>
    <property type="project" value="InterPro"/>
</dbReference>
<dbReference type="Pfam" id="PF01047">
    <property type="entry name" value="MarR"/>
    <property type="match status" value="1"/>
</dbReference>
<evidence type="ECO:0000259" key="5">
    <source>
        <dbReference type="PROSITE" id="PS50995"/>
    </source>
</evidence>
<reference evidence="6 7" key="2">
    <citation type="journal article" date="2015" name="Biomed. Res. Int.">
        <title>Effects of Arsenite Resistance on the Growth and Functional Gene Expression of Leptospirillum ferriphilum and Acidithiobacillus thiooxidans in Pure Culture and Coculture.</title>
        <authorList>
            <person name="Jiang H."/>
            <person name="Liang Y."/>
            <person name="Yin H."/>
            <person name="Xiao Y."/>
            <person name="Guo X."/>
            <person name="Xu Y."/>
            <person name="Hu Q."/>
            <person name="Liu H."/>
            <person name="Liu X."/>
        </authorList>
    </citation>
    <scope>NUCLEOTIDE SEQUENCE [LARGE SCALE GENOMIC DNA]</scope>
    <source>
        <strain evidence="6 7">YSK</strain>
    </source>
</reference>
<organism evidence="6 7">
    <name type="scientific">Leptospirillum ferriphilum YSK</name>
    <dbReference type="NCBI Taxonomy" id="1441628"/>
    <lineage>
        <taxon>Bacteria</taxon>
        <taxon>Pseudomonadati</taxon>
        <taxon>Nitrospirota</taxon>
        <taxon>Nitrospiria</taxon>
        <taxon>Nitrospirales</taxon>
        <taxon>Nitrospiraceae</taxon>
        <taxon>Leptospirillum</taxon>
    </lineage>
</organism>
<evidence type="ECO:0000256" key="1">
    <source>
        <dbReference type="ARBA" id="ARBA00023015"/>
    </source>
</evidence>
<gene>
    <name evidence="6" type="ORF">Y981_07455</name>
</gene>
<evidence type="ECO:0000256" key="3">
    <source>
        <dbReference type="ARBA" id="ARBA00023163"/>
    </source>
</evidence>
<name>A0A059XQ07_9BACT</name>
<dbReference type="InterPro" id="IPR000835">
    <property type="entry name" value="HTH_MarR-typ"/>
</dbReference>
<feature type="domain" description="HTH marR-type" evidence="5">
    <location>
        <begin position="12"/>
        <end position="143"/>
    </location>
</feature>
<proteinExistence type="predicted"/>
<keyword evidence="7" id="KW-1185">Reference proteome</keyword>
<dbReference type="Proteomes" id="UP000027059">
    <property type="component" value="Chromosome"/>
</dbReference>
<reference evidence="7" key="1">
    <citation type="submission" date="2014-02" db="EMBL/GenBank/DDBJ databases">
        <title>Complete genome sequence and comparative genomic analysis of the nitrogen-fixing bacterium Leptospirillum ferriphilum YSK.</title>
        <authorList>
            <person name="Guo X."/>
            <person name="Yin H."/>
            <person name="Liang Y."/>
            <person name="Hu Q."/>
            <person name="Ma L."/>
            <person name="Xiao Y."/>
            <person name="Zhang X."/>
            <person name="Qiu G."/>
            <person name="Liu X."/>
        </authorList>
    </citation>
    <scope>NUCLEOTIDE SEQUENCE [LARGE SCALE GENOMIC DNA]</scope>
    <source>
        <strain evidence="7">YSK</strain>
    </source>
</reference>
<evidence type="ECO:0000313" key="6">
    <source>
        <dbReference type="EMBL" id="AIA30649.1"/>
    </source>
</evidence>
<protein>
    <submittedName>
        <fullName evidence="6">MarR family transcriptional regulator</fullName>
    </submittedName>
</protein>
<dbReference type="KEGG" id="lfp:Y981_07455"/>
<dbReference type="PROSITE" id="PS50995">
    <property type="entry name" value="HTH_MARR_2"/>
    <property type="match status" value="1"/>
</dbReference>
<dbReference type="PANTHER" id="PTHR42756:SF1">
    <property type="entry name" value="TRANSCRIPTIONAL REPRESSOR OF EMRAB OPERON"/>
    <property type="match status" value="1"/>
</dbReference>
<evidence type="ECO:0000313" key="7">
    <source>
        <dbReference type="Proteomes" id="UP000027059"/>
    </source>
</evidence>
<dbReference type="PANTHER" id="PTHR42756">
    <property type="entry name" value="TRANSCRIPTIONAL REGULATOR, MARR"/>
    <property type="match status" value="1"/>
</dbReference>
<evidence type="ECO:0000256" key="4">
    <source>
        <dbReference type="SAM" id="MobiDB-lite"/>
    </source>
</evidence>
<dbReference type="EMBL" id="CP007243">
    <property type="protein sequence ID" value="AIA30649.1"/>
    <property type="molecule type" value="Genomic_DNA"/>
</dbReference>
<sequence>MKCSPESTDPILPCACANIRRAARAVTRLYDQELSGTGLEATQFTIVMALSRTGEISQGILGDFLGLDSTTLSRSLRPLIREGWIRSRPGDDRREKRLDLTSVGRLQYKELLPKWERAQERLRQAMPDESWDRMQRTLSEISNAASRAQKSR</sequence>
<dbReference type="Gene3D" id="1.10.10.10">
    <property type="entry name" value="Winged helix-like DNA-binding domain superfamily/Winged helix DNA-binding domain"/>
    <property type="match status" value="1"/>
</dbReference>
<dbReference type="HOGENOM" id="CLU_083287_35_2_0"/>
<keyword evidence="3" id="KW-0804">Transcription</keyword>
<dbReference type="InterPro" id="IPR036390">
    <property type="entry name" value="WH_DNA-bd_sf"/>
</dbReference>
<feature type="compositionally biased region" description="Polar residues" evidence="4">
    <location>
        <begin position="136"/>
        <end position="152"/>
    </location>
</feature>
<evidence type="ECO:0000256" key="2">
    <source>
        <dbReference type="ARBA" id="ARBA00023125"/>
    </source>
</evidence>
<dbReference type="GO" id="GO:0003677">
    <property type="term" value="F:DNA binding"/>
    <property type="evidence" value="ECO:0007669"/>
    <property type="project" value="UniProtKB-KW"/>
</dbReference>